<dbReference type="InterPro" id="IPR002446">
    <property type="entry name" value="Lipocalin_bac"/>
</dbReference>
<dbReference type="AlphaFoldDB" id="A0A4R4K3W9"/>
<organism evidence="4 5">
    <name type="scientific">Arundinibacter roseus</name>
    <dbReference type="NCBI Taxonomy" id="2070510"/>
    <lineage>
        <taxon>Bacteria</taxon>
        <taxon>Pseudomonadati</taxon>
        <taxon>Bacteroidota</taxon>
        <taxon>Cytophagia</taxon>
        <taxon>Cytophagales</taxon>
        <taxon>Spirosomataceae</taxon>
        <taxon>Arundinibacter</taxon>
    </lineage>
</organism>
<dbReference type="PROSITE" id="PS51257">
    <property type="entry name" value="PROKAR_LIPOPROTEIN"/>
    <property type="match status" value="1"/>
</dbReference>
<dbReference type="InterPro" id="IPR012674">
    <property type="entry name" value="Calycin"/>
</dbReference>
<dbReference type="InterPro" id="IPR022271">
    <property type="entry name" value="Lipocalin_ApoD"/>
</dbReference>
<dbReference type="GO" id="GO:0006950">
    <property type="term" value="P:response to stress"/>
    <property type="evidence" value="ECO:0007669"/>
    <property type="project" value="UniProtKB-ARBA"/>
</dbReference>
<dbReference type="PRINTS" id="PR01171">
    <property type="entry name" value="BCTLIPOCALIN"/>
</dbReference>
<proteinExistence type="inferred from homology"/>
<evidence type="ECO:0000259" key="3">
    <source>
        <dbReference type="Pfam" id="PF08212"/>
    </source>
</evidence>
<accession>A0A4R4K3W9</accession>
<reference evidence="4 5" key="1">
    <citation type="submission" date="2019-02" db="EMBL/GenBank/DDBJ databases">
        <title>Arundinibacter roseus gen. nov., sp. nov., a new member of the family Cytophagaceae.</title>
        <authorList>
            <person name="Szuroczki S."/>
            <person name="Khayer B."/>
            <person name="Sproer C."/>
            <person name="Toumi M."/>
            <person name="Szabo A."/>
            <person name="Felfoldi T."/>
            <person name="Schumann P."/>
            <person name="Toth E."/>
        </authorList>
    </citation>
    <scope>NUCLEOTIDE SEQUENCE [LARGE SCALE GENOMIC DNA]</scope>
    <source>
        <strain evidence="4 5">DMA-k-7a</strain>
    </source>
</reference>
<dbReference type="Pfam" id="PF08212">
    <property type="entry name" value="Lipocalin_2"/>
    <property type="match status" value="1"/>
</dbReference>
<dbReference type="CDD" id="cd19438">
    <property type="entry name" value="lipocalin_Blc-like"/>
    <property type="match status" value="1"/>
</dbReference>
<dbReference type="PANTHER" id="PTHR10612:SF34">
    <property type="entry name" value="APOLIPOPROTEIN D"/>
    <property type="match status" value="1"/>
</dbReference>
<evidence type="ECO:0000256" key="2">
    <source>
        <dbReference type="PIRNR" id="PIRNR036893"/>
    </source>
</evidence>
<name>A0A4R4K3W9_9BACT</name>
<comment type="similarity">
    <text evidence="1 2">Belongs to the calycin superfamily. Lipocalin family.</text>
</comment>
<gene>
    <name evidence="4" type="ORF">EZE20_19770</name>
</gene>
<dbReference type="InterPro" id="IPR047202">
    <property type="entry name" value="Lipocalin_Blc-like_dom"/>
</dbReference>
<keyword evidence="5" id="KW-1185">Reference proteome</keyword>
<dbReference type="PIRSF" id="PIRSF036893">
    <property type="entry name" value="Lipocalin_ApoD"/>
    <property type="match status" value="1"/>
</dbReference>
<dbReference type="PROSITE" id="PS00213">
    <property type="entry name" value="LIPOCALIN"/>
    <property type="match status" value="1"/>
</dbReference>
<dbReference type="Gene3D" id="2.40.128.20">
    <property type="match status" value="1"/>
</dbReference>
<evidence type="ECO:0000256" key="1">
    <source>
        <dbReference type="ARBA" id="ARBA00006889"/>
    </source>
</evidence>
<dbReference type="PANTHER" id="PTHR10612">
    <property type="entry name" value="APOLIPOPROTEIN D"/>
    <property type="match status" value="1"/>
</dbReference>
<evidence type="ECO:0000313" key="4">
    <source>
        <dbReference type="EMBL" id="TDB61196.1"/>
    </source>
</evidence>
<feature type="domain" description="Lipocalin/cytosolic fatty-acid binding" evidence="3">
    <location>
        <begin position="33"/>
        <end position="173"/>
    </location>
</feature>
<comment type="caution">
    <text evidence="4">The sequence shown here is derived from an EMBL/GenBank/DDBJ whole genome shotgun (WGS) entry which is preliminary data.</text>
</comment>
<dbReference type="InterPro" id="IPR022272">
    <property type="entry name" value="Lipocalin_CS"/>
</dbReference>
<evidence type="ECO:0000313" key="5">
    <source>
        <dbReference type="Proteomes" id="UP000295706"/>
    </source>
</evidence>
<dbReference type="EMBL" id="SMJU01000015">
    <property type="protein sequence ID" value="TDB61196.1"/>
    <property type="molecule type" value="Genomic_DNA"/>
</dbReference>
<sequence>MWRLLWLGATIGGVAYMVSACRTSRSLETVQEVDLARYLGKWYEVASFPARFQKNCTCTSAEYKLNEDGTISVLNQCFDTKKGKWQKSTARAFVQNEQTKAELAVQFLWPFKGDYYIIALADDYSHALVGTPDRKYLWLLSRVPEMSEKTFAELTQIATAKGFDVSRLQRTKQKDCAPAQ</sequence>
<protein>
    <recommendedName>
        <fullName evidence="3">Lipocalin/cytosolic fatty-acid binding domain-containing protein</fullName>
    </recommendedName>
</protein>
<dbReference type="InterPro" id="IPR000566">
    <property type="entry name" value="Lipocln_cytosolic_FA-bd_dom"/>
</dbReference>
<dbReference type="Proteomes" id="UP000295706">
    <property type="component" value="Unassembled WGS sequence"/>
</dbReference>
<dbReference type="SUPFAM" id="SSF50814">
    <property type="entry name" value="Lipocalins"/>
    <property type="match status" value="1"/>
</dbReference>
<dbReference type="OrthoDB" id="594739at2"/>